<feature type="compositionally biased region" description="Basic and acidic residues" evidence="1">
    <location>
        <begin position="439"/>
        <end position="451"/>
    </location>
</feature>
<reference evidence="2 3" key="1">
    <citation type="submission" date="2013-07" db="EMBL/GenBank/DDBJ databases">
        <authorList>
            <person name="Stoco P.H."/>
            <person name="Wagner G."/>
            <person name="Gerber A."/>
            <person name="Zaha A."/>
            <person name="Thompson C."/>
            <person name="Bartholomeu D.C."/>
            <person name="Luckemeyer D.D."/>
            <person name="Bahia D."/>
            <person name="Loreto E."/>
            <person name="Prestes E.B."/>
            <person name="Lima F.M."/>
            <person name="Rodrigues-Luiz G."/>
            <person name="Vallejo G.A."/>
            <person name="Filho J.F."/>
            <person name="Monteiro K.M."/>
            <person name="Tyler K.M."/>
            <person name="de Almeida L.G."/>
            <person name="Ortiz M.F."/>
            <person name="Siervo M.A."/>
            <person name="de Moraes M.H."/>
            <person name="Cunha O.L."/>
            <person name="Mendonca-Neto R."/>
            <person name="Silva R."/>
            <person name="Teixeira S.M."/>
            <person name="Murta S.M."/>
            <person name="Sincero T.C."/>
            <person name="Mendes T.A."/>
            <person name="Urmenyi T.P."/>
            <person name="Silva V.G."/>
            <person name="da Rocha W.D."/>
            <person name="Andersson B."/>
            <person name="Romanha A.J."/>
            <person name="Steindel M."/>
            <person name="de Vasconcelos A.T."/>
            <person name="Grisard E.C."/>
        </authorList>
    </citation>
    <scope>NUCLEOTIDE SEQUENCE [LARGE SCALE GENOMIC DNA]</scope>
    <source>
        <strain evidence="2 3">SC58</strain>
    </source>
</reference>
<protein>
    <submittedName>
        <fullName evidence="2">Uncharacterized protein</fullName>
    </submittedName>
</protein>
<feature type="compositionally biased region" description="Basic and acidic residues" evidence="1">
    <location>
        <begin position="284"/>
        <end position="296"/>
    </location>
</feature>
<dbReference type="VEuPathDB" id="TriTrypDB:TRSC58_00958"/>
<feature type="compositionally biased region" description="Basic and acidic residues" evidence="1">
    <location>
        <begin position="335"/>
        <end position="361"/>
    </location>
</feature>
<gene>
    <name evidence="2" type="ORF">TRSC58_00958</name>
</gene>
<comment type="caution">
    <text evidence="2">The sequence shown here is derived from an EMBL/GenBank/DDBJ whole genome shotgun (WGS) entry which is preliminary data.</text>
</comment>
<feature type="compositionally biased region" description="Basic residues" evidence="1">
    <location>
        <begin position="362"/>
        <end position="372"/>
    </location>
</feature>
<dbReference type="EMBL" id="AUPL01000958">
    <property type="protein sequence ID" value="ESL11295.1"/>
    <property type="molecule type" value="Genomic_DNA"/>
</dbReference>
<dbReference type="OrthoDB" id="267774at2759"/>
<organism evidence="2 3">
    <name type="scientific">Trypanosoma rangeli SC58</name>
    <dbReference type="NCBI Taxonomy" id="429131"/>
    <lineage>
        <taxon>Eukaryota</taxon>
        <taxon>Discoba</taxon>
        <taxon>Euglenozoa</taxon>
        <taxon>Kinetoplastea</taxon>
        <taxon>Metakinetoplastina</taxon>
        <taxon>Trypanosomatida</taxon>
        <taxon>Trypanosomatidae</taxon>
        <taxon>Trypanosoma</taxon>
        <taxon>Herpetosoma</taxon>
    </lineage>
</organism>
<accession>A0A061JAB6</accession>
<evidence type="ECO:0000256" key="1">
    <source>
        <dbReference type="SAM" id="MobiDB-lite"/>
    </source>
</evidence>
<name>A0A061JAB6_TRYRA</name>
<proteinExistence type="predicted"/>
<feature type="region of interest" description="Disordered" evidence="1">
    <location>
        <begin position="49"/>
        <end position="83"/>
    </location>
</feature>
<dbReference type="AlphaFoldDB" id="A0A061JAB6"/>
<feature type="compositionally biased region" description="Basic residues" evidence="1">
    <location>
        <begin position="181"/>
        <end position="190"/>
    </location>
</feature>
<feature type="compositionally biased region" description="Acidic residues" evidence="1">
    <location>
        <begin position="64"/>
        <end position="74"/>
    </location>
</feature>
<feature type="region of interest" description="Disordered" evidence="1">
    <location>
        <begin position="439"/>
        <end position="461"/>
    </location>
</feature>
<dbReference type="Proteomes" id="UP000031737">
    <property type="component" value="Unassembled WGS sequence"/>
</dbReference>
<sequence>MQVNLPPPPLVRITFSGQPALSTGVVNLRALLGSPEYVLVKTVQARSLADRTATTDAEKGPDDAYTEEEEEDANSGDHRGDVGYSGRRQLQLCEHAGLPSGCFFVEDGGSYEVVRRDDVQWRLLSGHRRAAPQAVVGDTKTAKEDVDGEAEAEAGGSRKKLRREEKRQRREERDEKAERGKKGKKNKRERRREEKRTAVLAAVAAAAATGKTNNNKSGDNSSSDDNDAHHGNDQAKSGNEVQLGDVAKKMTGDHAADHATTPVQRVHLETPPSRTLLTPEAETEENKADEQKEAEQRAGATRRKTASPPPVDSHLTALETRRRRPLEALSSGSSREADHEQHEKLPVESETKGAEEQQATRRERKSATKRAHGGSGVTAATLETLGDAASPSHSHVFPANTNEETHLSCVVSTAAAEPASAPAPATTTATVSVTNCNERSGEKEPLRKGIETRTSGATEAEEESMYTDGRVSAYMMHNGWAPQESPALGFTSVDNTLSQDFSLDSSSITSSADYVY</sequence>
<feature type="region of interest" description="Disordered" evidence="1">
    <location>
        <begin position="128"/>
        <end position="377"/>
    </location>
</feature>
<feature type="compositionally biased region" description="Low complexity" evidence="1">
    <location>
        <begin position="198"/>
        <end position="223"/>
    </location>
</feature>
<feature type="compositionally biased region" description="Basic and acidic residues" evidence="1">
    <location>
        <begin position="246"/>
        <end position="257"/>
    </location>
</feature>
<keyword evidence="3" id="KW-1185">Reference proteome</keyword>
<feature type="compositionally biased region" description="Basic and acidic residues" evidence="1">
    <location>
        <begin position="162"/>
        <end position="180"/>
    </location>
</feature>
<evidence type="ECO:0000313" key="2">
    <source>
        <dbReference type="EMBL" id="ESL11295.1"/>
    </source>
</evidence>
<evidence type="ECO:0000313" key="3">
    <source>
        <dbReference type="Proteomes" id="UP000031737"/>
    </source>
</evidence>